<evidence type="ECO:0000256" key="3">
    <source>
        <dbReference type="ARBA" id="ARBA00022833"/>
    </source>
</evidence>
<dbReference type="Proteomes" id="UP000828236">
    <property type="component" value="Unassembled WGS sequence"/>
</dbReference>
<feature type="compositionally biased region" description="Low complexity" evidence="5">
    <location>
        <begin position="640"/>
        <end position="663"/>
    </location>
</feature>
<feature type="domain" description="RING-type" evidence="7">
    <location>
        <begin position="65"/>
        <end position="112"/>
    </location>
</feature>
<dbReference type="SUPFAM" id="SSF57850">
    <property type="entry name" value="RING/U-box"/>
    <property type="match status" value="1"/>
</dbReference>
<comment type="caution">
    <text evidence="8">The sequence shown here is derived from an EMBL/GenBank/DDBJ whole genome shotgun (WGS) entry which is preliminary data.</text>
</comment>
<evidence type="ECO:0000256" key="5">
    <source>
        <dbReference type="SAM" id="MobiDB-lite"/>
    </source>
</evidence>
<gene>
    <name evidence="8" type="ORF">HUG17_9889</name>
</gene>
<feature type="region of interest" description="Disordered" evidence="5">
    <location>
        <begin position="349"/>
        <end position="405"/>
    </location>
</feature>
<dbReference type="InterPro" id="IPR001841">
    <property type="entry name" value="Znf_RING"/>
</dbReference>
<evidence type="ECO:0000313" key="8">
    <source>
        <dbReference type="EMBL" id="KAH7643198.1"/>
    </source>
</evidence>
<feature type="compositionally biased region" description="Low complexity" evidence="5">
    <location>
        <begin position="418"/>
        <end position="431"/>
    </location>
</feature>
<feature type="compositionally biased region" description="Low complexity" evidence="5">
    <location>
        <begin position="512"/>
        <end position="525"/>
    </location>
</feature>
<evidence type="ECO:0000256" key="6">
    <source>
        <dbReference type="SAM" id="Phobius"/>
    </source>
</evidence>
<evidence type="ECO:0000256" key="2">
    <source>
        <dbReference type="ARBA" id="ARBA00022771"/>
    </source>
</evidence>
<feature type="compositionally biased region" description="Low complexity" evidence="5">
    <location>
        <begin position="458"/>
        <end position="483"/>
    </location>
</feature>
<protein>
    <recommendedName>
        <fullName evidence="7">RING-type domain-containing protein</fullName>
    </recommendedName>
</protein>
<dbReference type="Pfam" id="PF13639">
    <property type="entry name" value="zf-RING_2"/>
    <property type="match status" value="1"/>
</dbReference>
<reference evidence="8" key="1">
    <citation type="submission" date="2020-06" db="EMBL/GenBank/DDBJ databases">
        <authorList>
            <person name="Ji K."/>
            <person name="Li J."/>
        </authorList>
    </citation>
    <scope>NUCLEOTIDE SEQUENCE</scope>
    <source>
        <strain evidence="8">JKM2019</strain>
        <tissue evidence="8">Whole body</tissue>
    </source>
</reference>
<feature type="compositionally biased region" description="Polar residues" evidence="5">
    <location>
        <begin position="922"/>
        <end position="937"/>
    </location>
</feature>
<feature type="compositionally biased region" description="Basic residues" evidence="5">
    <location>
        <begin position="813"/>
        <end position="827"/>
    </location>
</feature>
<feature type="compositionally biased region" description="Polar residues" evidence="5">
    <location>
        <begin position="447"/>
        <end position="457"/>
    </location>
</feature>
<proteinExistence type="predicted"/>
<feature type="compositionally biased region" description="Low complexity" evidence="5">
    <location>
        <begin position="938"/>
        <end position="950"/>
    </location>
</feature>
<dbReference type="InterPro" id="IPR013083">
    <property type="entry name" value="Znf_RING/FYVE/PHD"/>
</dbReference>
<dbReference type="InterPro" id="IPR011016">
    <property type="entry name" value="Znf_RING-CH"/>
</dbReference>
<feature type="region of interest" description="Disordered" evidence="5">
    <location>
        <begin position="603"/>
        <end position="714"/>
    </location>
</feature>
<keyword evidence="1" id="KW-0479">Metal-binding</keyword>
<feature type="compositionally biased region" description="Low complexity" evidence="5">
    <location>
        <begin position="349"/>
        <end position="358"/>
    </location>
</feature>
<dbReference type="CDD" id="cd16448">
    <property type="entry name" value="RING-H2"/>
    <property type="match status" value="1"/>
</dbReference>
<dbReference type="SMART" id="SM00184">
    <property type="entry name" value="RING"/>
    <property type="match status" value="1"/>
</dbReference>
<feature type="transmembrane region" description="Helical" evidence="6">
    <location>
        <begin position="874"/>
        <end position="895"/>
    </location>
</feature>
<feature type="compositionally biased region" description="Basic and acidic residues" evidence="5">
    <location>
        <begin position="1111"/>
        <end position="1120"/>
    </location>
</feature>
<keyword evidence="3" id="KW-0862">Zinc</keyword>
<evidence type="ECO:0000256" key="4">
    <source>
        <dbReference type="PROSITE-ProRule" id="PRU00175"/>
    </source>
</evidence>
<dbReference type="PANTHER" id="PTHR24330:SF19">
    <property type="entry name" value="MEDIATOR OF RNA POLYMERASE II TRANSCRIPTION SUBUNIT 29"/>
    <property type="match status" value="1"/>
</dbReference>
<feature type="compositionally biased region" description="Low complexity" evidence="5">
    <location>
        <begin position="703"/>
        <end position="712"/>
    </location>
</feature>
<dbReference type="PROSITE" id="PS50089">
    <property type="entry name" value="ZF_RING_2"/>
    <property type="match status" value="1"/>
</dbReference>
<name>A0A9D4P3E6_DERFA</name>
<feature type="region of interest" description="Disordered" evidence="5">
    <location>
        <begin position="922"/>
        <end position="950"/>
    </location>
</feature>
<dbReference type="InterPro" id="IPR052145">
    <property type="entry name" value="Mediator/Homeobox_domain"/>
</dbReference>
<keyword evidence="6" id="KW-0812">Transmembrane</keyword>
<accession>A0A9D4P3E6</accession>
<feature type="region of interest" description="Disordered" evidence="5">
    <location>
        <begin position="1111"/>
        <end position="1166"/>
    </location>
</feature>
<dbReference type="Gene3D" id="3.30.40.10">
    <property type="entry name" value="Zinc/RING finger domain, C3HC4 (zinc finger)"/>
    <property type="match status" value="1"/>
</dbReference>
<organism evidence="8">
    <name type="scientific">Dermatophagoides farinae</name>
    <name type="common">American house dust mite</name>
    <dbReference type="NCBI Taxonomy" id="6954"/>
    <lineage>
        <taxon>Eukaryota</taxon>
        <taxon>Metazoa</taxon>
        <taxon>Ecdysozoa</taxon>
        <taxon>Arthropoda</taxon>
        <taxon>Chelicerata</taxon>
        <taxon>Arachnida</taxon>
        <taxon>Acari</taxon>
        <taxon>Acariformes</taxon>
        <taxon>Sarcoptiformes</taxon>
        <taxon>Astigmata</taxon>
        <taxon>Psoroptidia</taxon>
        <taxon>Analgoidea</taxon>
        <taxon>Pyroglyphidae</taxon>
        <taxon>Dermatophagoidinae</taxon>
        <taxon>Dermatophagoides</taxon>
    </lineage>
</organism>
<feature type="compositionally biased region" description="Polar residues" evidence="5">
    <location>
        <begin position="666"/>
        <end position="702"/>
    </location>
</feature>
<reference evidence="8" key="2">
    <citation type="journal article" date="2021" name="World Allergy Organ. J.">
        <title>Chromosome-level assembly of Dermatophagoides farinae genome and transcriptome reveals two novel allergens Der f 37 and Der f 39.</title>
        <authorList>
            <person name="Chen J."/>
            <person name="Cai Z."/>
            <person name="Fan D."/>
            <person name="Hu J."/>
            <person name="Hou Y."/>
            <person name="He Y."/>
            <person name="Zhang Z."/>
            <person name="Zhao Z."/>
            <person name="Gao P."/>
            <person name="Hu W."/>
            <person name="Sun J."/>
            <person name="Li J."/>
            <person name="Ji K."/>
        </authorList>
    </citation>
    <scope>NUCLEOTIDE SEQUENCE</scope>
    <source>
        <strain evidence="8">JKM2019</strain>
    </source>
</reference>
<feature type="region of interest" description="Disordered" evidence="5">
    <location>
        <begin position="285"/>
        <end position="306"/>
    </location>
</feature>
<feature type="compositionally biased region" description="Pro residues" evidence="5">
    <location>
        <begin position="628"/>
        <end position="639"/>
    </location>
</feature>
<keyword evidence="2 4" id="KW-0863">Zinc-finger</keyword>
<feature type="compositionally biased region" description="Polar residues" evidence="5">
    <location>
        <begin position="777"/>
        <end position="801"/>
    </location>
</feature>
<sequence length="1166" mass="130982">MDRSSLQLTQNLVTFVDRYSYSYKYYNDDNDKPSIVVRRGRSNKQPLKQLSSSINNCNNKSNENCIICFDEFIPNTNVRRLPCMHLFHEKCIIQWFENSVSVNFLFSCPICRLTIHWRDQMSKKWSIPEHLLELEKPGTIQRITNDSNNDDDTANNNNNNNRNIKRRRNNRTNTGQSPSVILNPYHLVLTPTLESQHLKTLSLPRQNSVQIQQNNPTKVTTSKTVKRHSKSFINTVVDEIPVVNPAFNDGTIMPTAISDYDDPLRLHHLPQQNPHPDLVEIRTNQKHSPSTTTTTTRPLNVANDNDNNQLLSQTIITNNRSIPSFHLTKNVHSTLSKLSDPIEFCHLSSTTTTTTSSSAETKSNMNITSNEPQQQQQSIGMSSFQRRQQQQQQNPNSNHPLPPTIQTMQTIQMNPRFSTSSSISNQSSDISGDPSTTSSLFYVDYRPSSSSMINTNEQQQQQQQHRNSSVSELSSNSSTITDGSSGGDNHEIDDDLPPPPDILLCDDDIDSGGDQQQQQQQQQQLTPTNKIAELLPPLPPDYHSISTLQRRKYQQPPITTQQFTITNTLNRSKPSANINSVGGYTSSTINDVPAYSTTTLSSFSTLPQKQQQLSSSTPGSHSGTLLRKPPPPPPPPRPRLPQSISSDTTSLQTSLSSSANSDSYVDPQTLSISDSISTPIMDNLTPSPISEQNHHYQNPNSSQQQQQQQQQQLGINQTKKLFNRRAQSPTYGWVYHQTGGADAAAAVGDEHSESSNIMNINTFDIKRLDSLSLTENRSEISNGTTNGPNSLDSGDSHQPLSHSFDRNNNKNKMNLKKKDKKNQHQHQQRQSNHKSSYVYRNQNENDKKKKFQNNNLITIKSRNENYLKSCCRSAIIIMTIMILILVSIILAITFYNQFVLHKPETGFNAIGQMETFFESITNSNHSKNDSQSSRKNVTTTTTTMNKQESTPSLLSTLSTTVGILINTWNISTTTTTTKIQDSDTKIIIKPTTISPIIETTTTTASTTITDKSSTEMTIKNQTETTTIQAIIMDDSFVMPINSTSINDQSSITTTVSPLPNIFSGTVINLDTTTKKYRTKLTTEPPEATIVYDLDGFEVYISNKTLKEIENQNKNKNKNDMDTESSDLVTELSSDIIDVVDDDDDDKSMQQQQQQQQLYQKNEIDDD</sequence>
<feature type="region of interest" description="Disordered" evidence="5">
    <location>
        <begin position="777"/>
        <end position="851"/>
    </location>
</feature>
<evidence type="ECO:0000259" key="7">
    <source>
        <dbReference type="PROSITE" id="PS50089"/>
    </source>
</evidence>
<feature type="compositionally biased region" description="Polar residues" evidence="5">
    <location>
        <begin position="359"/>
        <end position="384"/>
    </location>
</feature>
<feature type="region of interest" description="Disordered" evidence="5">
    <location>
        <begin position="417"/>
        <end position="525"/>
    </location>
</feature>
<keyword evidence="6" id="KW-0472">Membrane</keyword>
<feature type="region of interest" description="Disordered" evidence="5">
    <location>
        <begin position="141"/>
        <end position="179"/>
    </location>
</feature>
<evidence type="ECO:0000256" key="1">
    <source>
        <dbReference type="ARBA" id="ARBA00022723"/>
    </source>
</evidence>
<dbReference type="PANTHER" id="PTHR24330">
    <property type="entry name" value="HOMEOBOX PROTEIN BARH-LIKE"/>
    <property type="match status" value="1"/>
</dbReference>
<dbReference type="GO" id="GO:0008270">
    <property type="term" value="F:zinc ion binding"/>
    <property type="evidence" value="ECO:0007669"/>
    <property type="project" value="UniProtKB-KW"/>
</dbReference>
<feature type="compositionally biased region" description="Polar residues" evidence="5">
    <location>
        <begin position="394"/>
        <end position="405"/>
    </location>
</feature>
<dbReference type="SMART" id="SM00744">
    <property type="entry name" value="RINGv"/>
    <property type="match status" value="1"/>
</dbReference>
<feature type="compositionally biased region" description="Polar residues" evidence="5">
    <location>
        <begin position="607"/>
        <end position="623"/>
    </location>
</feature>
<dbReference type="EMBL" id="SDOV01000003">
    <property type="protein sequence ID" value="KAH7643198.1"/>
    <property type="molecule type" value="Genomic_DNA"/>
</dbReference>
<keyword evidence="6" id="KW-1133">Transmembrane helix</keyword>
<dbReference type="AlphaFoldDB" id="A0A9D4P3E6"/>